<dbReference type="Gene3D" id="3.30.465.10">
    <property type="match status" value="1"/>
</dbReference>
<dbReference type="PATRIC" id="fig|1405.8.peg.3294"/>
<dbReference type="PROSITE" id="PS51387">
    <property type="entry name" value="FAD_PCMH"/>
    <property type="match status" value="1"/>
</dbReference>
<comment type="caution">
    <text evidence="5">The sequence shown here is derived from an EMBL/GenBank/DDBJ whole genome shotgun (WGS) entry which is preliminary data.</text>
</comment>
<dbReference type="InterPro" id="IPR006094">
    <property type="entry name" value="Oxid_FAD_bind_N"/>
</dbReference>
<evidence type="ECO:0000313" key="7">
    <source>
        <dbReference type="Proteomes" id="UP000029389"/>
    </source>
</evidence>
<dbReference type="EMBL" id="QVOD01000013">
    <property type="protein sequence ID" value="RFT66629.1"/>
    <property type="molecule type" value="Genomic_DNA"/>
</dbReference>
<evidence type="ECO:0000313" key="5">
    <source>
        <dbReference type="EMBL" id="KFN02080.1"/>
    </source>
</evidence>
<dbReference type="Pfam" id="PF01565">
    <property type="entry name" value="FAD_binding_4"/>
    <property type="match status" value="1"/>
</dbReference>
<dbReference type="InterPro" id="IPR010031">
    <property type="entry name" value="FAD_lactone_oxidase-like"/>
</dbReference>
<dbReference type="NCBIfam" id="TIGR01679">
    <property type="entry name" value="bact_FAD_ox"/>
    <property type="match status" value="1"/>
</dbReference>
<dbReference type="GO" id="GO:0016020">
    <property type="term" value="C:membrane"/>
    <property type="evidence" value="ECO:0007669"/>
    <property type="project" value="InterPro"/>
</dbReference>
<dbReference type="PANTHER" id="PTHR43762">
    <property type="entry name" value="L-GULONOLACTONE OXIDASE"/>
    <property type="match status" value="1"/>
</dbReference>
<dbReference type="InterPro" id="IPR016166">
    <property type="entry name" value="FAD-bd_PCMH"/>
</dbReference>
<reference evidence="6 8" key="2">
    <citation type="submission" date="2018-08" db="EMBL/GenBank/DDBJ databases">
        <title>Bacillus clarus sp. nov. strain PS00077A.</title>
        <authorList>
            <person name="Mendez Acevedo M."/>
            <person name="Carroll L."/>
            <person name="Mukherjee M."/>
            <person name="Wiedmann M."/>
            <person name="Kovac J."/>
        </authorList>
    </citation>
    <scope>NUCLEOTIDE SEQUENCE [LARGE SCALE GENOMIC DNA]</scope>
    <source>
        <strain evidence="6 8">PS00077A</strain>
    </source>
</reference>
<dbReference type="InterPro" id="IPR007173">
    <property type="entry name" value="ALO_C"/>
</dbReference>
<dbReference type="EMBL" id="JMQC01000008">
    <property type="protein sequence ID" value="KFN02080.1"/>
    <property type="molecule type" value="Genomic_DNA"/>
</dbReference>
<protein>
    <submittedName>
        <fullName evidence="6">FAD-binding protein</fullName>
    </submittedName>
    <submittedName>
        <fullName evidence="5">FAD-linked oxidoreductase family protein</fullName>
    </submittedName>
</protein>
<organism evidence="5 7">
    <name type="scientific">Bacillus clarus</name>
    <dbReference type="NCBI Taxonomy" id="2338372"/>
    <lineage>
        <taxon>Bacteria</taxon>
        <taxon>Bacillati</taxon>
        <taxon>Bacillota</taxon>
        <taxon>Bacilli</taxon>
        <taxon>Bacillales</taxon>
        <taxon>Bacillaceae</taxon>
        <taxon>Bacillus</taxon>
        <taxon>Bacillus cereus group</taxon>
    </lineage>
</organism>
<evidence type="ECO:0000256" key="1">
    <source>
        <dbReference type="ARBA" id="ARBA00005466"/>
    </source>
</evidence>
<dbReference type="InterPro" id="IPR016167">
    <property type="entry name" value="FAD-bd_PCMH_sub1"/>
</dbReference>
<evidence type="ECO:0000256" key="3">
    <source>
        <dbReference type="ARBA" id="ARBA00023002"/>
    </source>
</evidence>
<reference evidence="5 7" key="1">
    <citation type="submission" date="2014-04" db="EMBL/GenBank/DDBJ databases">
        <authorList>
            <person name="Bishop-Lilly K.A."/>
            <person name="Broomall S.M."/>
            <person name="Chain P.S."/>
            <person name="Chertkov O."/>
            <person name="Coyne S.R."/>
            <person name="Daligault H.E."/>
            <person name="Davenport K.W."/>
            <person name="Erkkila T."/>
            <person name="Frey K.G."/>
            <person name="Gibbons H.S."/>
            <person name="Gu W."/>
            <person name="Jaissle J."/>
            <person name="Johnson S.L."/>
            <person name="Koroleva G.I."/>
            <person name="Ladner J.T."/>
            <person name="Lo C.-C."/>
            <person name="Minogue T.D."/>
            <person name="Munk C."/>
            <person name="Palacios G.F."/>
            <person name="Redden C.L."/>
            <person name="Rosenzweig C.N."/>
            <person name="Scholz M.B."/>
            <person name="Teshima H."/>
            <person name="Xu Y."/>
        </authorList>
    </citation>
    <scope>NUCLEOTIDE SEQUENCE [LARGE SCALE GENOMIC DNA]</scope>
    <source>
        <strain evidence="5 7">BHP</strain>
    </source>
</reference>
<dbReference type="PROSITE" id="PS00862">
    <property type="entry name" value="OX2_COVAL_FAD"/>
    <property type="match status" value="1"/>
</dbReference>
<keyword evidence="2" id="KW-0285">Flavoprotein</keyword>
<evidence type="ECO:0000313" key="8">
    <source>
        <dbReference type="Proteomes" id="UP000264294"/>
    </source>
</evidence>
<dbReference type="STRING" id="1405.B7492_03740"/>
<proteinExistence type="inferred from homology"/>
<name>A0A090YUM2_9BACI</name>
<gene>
    <name evidence="6" type="ORF">D0U04_13200</name>
    <name evidence="5" type="ORF">DJ93_3185</name>
</gene>
<dbReference type="Gene3D" id="3.30.43.10">
    <property type="entry name" value="Uridine Diphospho-n-acetylenolpyruvylglucosamine Reductase, domain 2"/>
    <property type="match status" value="1"/>
</dbReference>
<evidence type="ECO:0000313" key="6">
    <source>
        <dbReference type="EMBL" id="RFT66629.1"/>
    </source>
</evidence>
<dbReference type="SUPFAM" id="SSF56176">
    <property type="entry name" value="FAD-binding/transporter-associated domain-like"/>
    <property type="match status" value="1"/>
</dbReference>
<keyword evidence="3" id="KW-0560">Oxidoreductase</keyword>
<keyword evidence="8" id="KW-1185">Reference proteome</keyword>
<dbReference type="Proteomes" id="UP000029389">
    <property type="component" value="Unassembled WGS sequence"/>
</dbReference>
<dbReference type="Proteomes" id="UP000264294">
    <property type="component" value="Unassembled WGS sequence"/>
</dbReference>
<dbReference type="PIRSF" id="PIRSF000136">
    <property type="entry name" value="LGO_GLO"/>
    <property type="match status" value="1"/>
</dbReference>
<feature type="domain" description="FAD-binding PCMH-type" evidence="4">
    <location>
        <begin position="16"/>
        <end position="186"/>
    </location>
</feature>
<sequence length="437" mass="49842">MLSVKGQKWRNWTGNVEGTPQYTIYPKSVQDVIEVVKFAREKGKRIRVVGSGHSFTPLVQTEEILVSLDELKGIVNVNDELMTVEVWAGTKLHDLGKLLEEKGYAQENLGDIDSQSIAGAISTGTHGTGITFGSLSTQVVEITAVLSTGESIICSETENYEYWKAFQLSLGMLGIIVKVKLKVMPAYSLVYKSEKQTFSTVMDKLEEYKKNRHFEFFVFPYSDEVQVKFTNETVSKGTDLKWHKLKVELIENMAFSLLSKGCKLFPSISKSVSQLSAKAVPNTKTVGPSYQVFATSRTVPFYEMEYSIPSQYMKIAVEEISHLIEKKKYKVHFPIECRYVQGDDIWLSPAYGRDSAYIAVHMYKGMKYAAYFGAVEQIFRKYEGRPHWGKMHTLKYEQLQDIYPEFHSFLKMRKSLDETGMFLNPYVENLFSVVKKS</sequence>
<dbReference type="InterPro" id="IPR016169">
    <property type="entry name" value="FAD-bd_PCMH_sub2"/>
</dbReference>
<dbReference type="RefSeq" id="WP_042981955.1">
    <property type="nucleotide sequence ID" value="NZ_JMQC01000008.1"/>
</dbReference>
<dbReference type="Gene3D" id="3.30.70.2520">
    <property type="match status" value="1"/>
</dbReference>
<dbReference type="GO" id="GO:0071949">
    <property type="term" value="F:FAD binding"/>
    <property type="evidence" value="ECO:0007669"/>
    <property type="project" value="InterPro"/>
</dbReference>
<evidence type="ECO:0000259" key="4">
    <source>
        <dbReference type="PROSITE" id="PS51387"/>
    </source>
</evidence>
<dbReference type="AlphaFoldDB" id="A0A090YUM2"/>
<dbReference type="Pfam" id="PF04030">
    <property type="entry name" value="ALO"/>
    <property type="match status" value="1"/>
</dbReference>
<evidence type="ECO:0000256" key="2">
    <source>
        <dbReference type="ARBA" id="ARBA00022630"/>
    </source>
</evidence>
<comment type="similarity">
    <text evidence="1">Belongs to the oxygen-dependent FAD-linked oxidoreductase family.</text>
</comment>
<dbReference type="InterPro" id="IPR006093">
    <property type="entry name" value="Oxy_OxRdtase_FAD_BS"/>
</dbReference>
<dbReference type="InterPro" id="IPR036318">
    <property type="entry name" value="FAD-bd_PCMH-like_sf"/>
</dbReference>
<dbReference type="PANTHER" id="PTHR43762:SF1">
    <property type="entry name" value="D-ARABINONO-1,4-LACTONE OXIDASE"/>
    <property type="match status" value="1"/>
</dbReference>
<dbReference type="GO" id="GO:0003885">
    <property type="term" value="F:D-arabinono-1,4-lactone oxidase activity"/>
    <property type="evidence" value="ECO:0007669"/>
    <property type="project" value="InterPro"/>
</dbReference>
<accession>A0A090YUM2</accession>